<organism evidence="2 3">
    <name type="scientific">Streptomyces salyersiae</name>
    <dbReference type="NCBI Taxonomy" id="3075530"/>
    <lineage>
        <taxon>Bacteria</taxon>
        <taxon>Bacillati</taxon>
        <taxon>Actinomycetota</taxon>
        <taxon>Actinomycetes</taxon>
        <taxon>Kitasatosporales</taxon>
        <taxon>Streptomycetaceae</taxon>
        <taxon>Streptomyces</taxon>
    </lineage>
</organism>
<dbReference type="Pfam" id="PF11706">
    <property type="entry name" value="zf-CGNR"/>
    <property type="match status" value="1"/>
</dbReference>
<sequence>MTGKRRVRQPGDREVAPGRLALVQSFVNSVNVEFGPDEFATTGGFTRWLEAYGPPGAATGVTEADRRRAVVLREALRALLRENNGGPRDPEARAVVERVAGRCPLVLGFDESGTAGLRPVGEGAQGLFGQVLAVVVEASGDGSWQRLKSCHDHRCAWAFYDRARNLSGRWCSMAVCGTRSKMQAYRQGLKVSASGPVPD</sequence>
<dbReference type="PANTHER" id="PTHR35525:SF3">
    <property type="entry name" value="BLL6575 PROTEIN"/>
    <property type="match status" value="1"/>
</dbReference>
<evidence type="ECO:0000259" key="1">
    <source>
        <dbReference type="Pfam" id="PF11706"/>
    </source>
</evidence>
<dbReference type="SUPFAM" id="SSF160904">
    <property type="entry name" value="Jann2411-like"/>
    <property type="match status" value="1"/>
</dbReference>
<dbReference type="Pfam" id="PF07336">
    <property type="entry name" value="ABATE"/>
    <property type="match status" value="1"/>
</dbReference>
<dbReference type="Gene3D" id="1.10.3300.10">
    <property type="entry name" value="Jann2411-like domain"/>
    <property type="match status" value="1"/>
</dbReference>
<keyword evidence="3" id="KW-1185">Reference proteome</keyword>
<dbReference type="Proteomes" id="UP001183777">
    <property type="component" value="Unassembled WGS sequence"/>
</dbReference>
<dbReference type="PANTHER" id="PTHR35525">
    <property type="entry name" value="BLL6575 PROTEIN"/>
    <property type="match status" value="1"/>
</dbReference>
<dbReference type="InterPro" id="IPR010852">
    <property type="entry name" value="ABATE"/>
</dbReference>
<comment type="caution">
    <text evidence="2">The sequence shown here is derived from an EMBL/GenBank/DDBJ whole genome shotgun (WGS) entry which is preliminary data.</text>
</comment>
<feature type="domain" description="Zinc finger CGNR" evidence="1">
    <location>
        <begin position="146"/>
        <end position="187"/>
    </location>
</feature>
<name>A0ABU2RH02_9ACTN</name>
<protein>
    <submittedName>
        <fullName evidence="2">CGNR zinc finger domain-containing protein</fullName>
    </submittedName>
</protein>
<evidence type="ECO:0000313" key="3">
    <source>
        <dbReference type="Proteomes" id="UP001183777"/>
    </source>
</evidence>
<gene>
    <name evidence="2" type="ORF">RM649_03760</name>
</gene>
<accession>A0ABU2RH02</accession>
<proteinExistence type="predicted"/>
<dbReference type="EMBL" id="JAVREX010000001">
    <property type="protein sequence ID" value="MDT0426763.1"/>
    <property type="molecule type" value="Genomic_DNA"/>
</dbReference>
<dbReference type="InterPro" id="IPR021005">
    <property type="entry name" value="Znf_CGNR"/>
</dbReference>
<reference evidence="3" key="1">
    <citation type="submission" date="2023-07" db="EMBL/GenBank/DDBJ databases">
        <title>30 novel species of actinomycetes from the DSMZ collection.</title>
        <authorList>
            <person name="Nouioui I."/>
        </authorList>
    </citation>
    <scope>NUCLEOTIDE SEQUENCE [LARGE SCALE GENOMIC DNA]</scope>
    <source>
        <strain evidence="3">DSM 41770</strain>
    </source>
</reference>
<dbReference type="RefSeq" id="WP_311654878.1">
    <property type="nucleotide sequence ID" value="NZ_JAVREX010000001.1"/>
</dbReference>
<dbReference type="InterPro" id="IPR023286">
    <property type="entry name" value="ABATE_dom_sf"/>
</dbReference>
<evidence type="ECO:0000313" key="2">
    <source>
        <dbReference type="EMBL" id="MDT0426763.1"/>
    </source>
</evidence>